<gene>
    <name evidence="4" type="primary">AAR2</name>
    <name evidence="4" type="ORF">HK097_007393</name>
</gene>
<organism evidence="4 5">
    <name type="scientific">Rhizophlyctis rosea</name>
    <dbReference type="NCBI Taxonomy" id="64517"/>
    <lineage>
        <taxon>Eukaryota</taxon>
        <taxon>Fungi</taxon>
        <taxon>Fungi incertae sedis</taxon>
        <taxon>Chytridiomycota</taxon>
        <taxon>Chytridiomycota incertae sedis</taxon>
        <taxon>Chytridiomycetes</taxon>
        <taxon>Rhizophlyctidales</taxon>
        <taxon>Rhizophlyctidaceae</taxon>
        <taxon>Rhizophlyctis</taxon>
    </lineage>
</organism>
<evidence type="ECO:0000259" key="3">
    <source>
        <dbReference type="Pfam" id="PF20981"/>
    </source>
</evidence>
<reference evidence="4" key="1">
    <citation type="submission" date="2020-05" db="EMBL/GenBank/DDBJ databases">
        <title>Phylogenomic resolution of chytrid fungi.</title>
        <authorList>
            <person name="Stajich J.E."/>
            <person name="Amses K."/>
            <person name="Simmons R."/>
            <person name="Seto K."/>
            <person name="Myers J."/>
            <person name="Bonds A."/>
            <person name="Quandt C.A."/>
            <person name="Barry K."/>
            <person name="Liu P."/>
            <person name="Grigoriev I."/>
            <person name="Longcore J.E."/>
            <person name="James T.Y."/>
        </authorList>
    </citation>
    <scope>NUCLEOTIDE SEQUENCE</scope>
    <source>
        <strain evidence="4">JEL0318</strain>
    </source>
</reference>
<accession>A0AAD5SKE2</accession>
<dbReference type="CDD" id="cd13778">
    <property type="entry name" value="Aar2_C"/>
    <property type="match status" value="1"/>
</dbReference>
<dbReference type="PANTHER" id="PTHR12689:SF4">
    <property type="entry name" value="PROTEIN AAR2 HOMOLOG"/>
    <property type="match status" value="1"/>
</dbReference>
<dbReference type="InterPro" id="IPR038516">
    <property type="entry name" value="AAR2_N_sf"/>
</dbReference>
<name>A0AAD5SKE2_9FUNG</name>
<feature type="domain" description="AAR2 N-terminal" evidence="3">
    <location>
        <begin position="14"/>
        <end position="152"/>
    </location>
</feature>
<dbReference type="CDD" id="cd13777">
    <property type="entry name" value="Aar2_N"/>
    <property type="match status" value="1"/>
</dbReference>
<sequence length="401" mass="46187">MDQATANALFEQCAILLFLDAPPNMEFGIDFNTWTTGPRFRGLKFIPPGLHFVYHSSVSKFDQTGVRAGFFKVFEPREIVVKQWDPKREDIKPDNELDPDQVERYRLNIREFDQYLGYYPLIPTEEQPINTYRKWASLTTHITSTLLKRVLPQSWKISAMSSISKFSDVDVPKTFKSRGTGGAPTDMDVEGVTALTAVEAGTTKTSSAVEEDYRIHFTEMNLKRSFPDGASGVELTKYSLDKSHLLETLLQKKYKDYKEVLGELQLSFIIFLIGQVYDGLEQWKNLVQLICQSDEALDKYATTLYVEFLATLRYQIEECPDDFFHSEITGDNFLRYSLTFFVRTIQDRAGRGVPQALQKAVDGLLDYLRDRFQWDLRNDVRVIGEEEEEDDEYAPVVVETE</sequence>
<protein>
    <submittedName>
        <fullName evidence="4">A1-alpha2 repression</fullName>
    </submittedName>
</protein>
<dbReference type="Gene3D" id="2.60.34.20">
    <property type="match status" value="1"/>
</dbReference>
<comment type="similarity">
    <text evidence="1">Belongs to the AAR2 family.</text>
</comment>
<dbReference type="InterPro" id="IPR038514">
    <property type="entry name" value="AAR2_C_sf"/>
</dbReference>
<dbReference type="Pfam" id="PF20981">
    <property type="entry name" value="AAR2_1st"/>
    <property type="match status" value="1"/>
</dbReference>
<dbReference type="Pfam" id="PF05282">
    <property type="entry name" value="AAR2"/>
    <property type="match status" value="1"/>
</dbReference>
<dbReference type="Proteomes" id="UP001212841">
    <property type="component" value="Unassembled WGS sequence"/>
</dbReference>
<evidence type="ECO:0000313" key="4">
    <source>
        <dbReference type="EMBL" id="KAJ3056293.1"/>
    </source>
</evidence>
<dbReference type="FunFam" id="2.60.34.20:FF:000001">
    <property type="entry name" value="protein AAR2 homolog"/>
    <property type="match status" value="1"/>
</dbReference>
<dbReference type="InterPro" id="IPR033647">
    <property type="entry name" value="Aar2_N"/>
</dbReference>
<dbReference type="EMBL" id="JADGJD010000038">
    <property type="protein sequence ID" value="KAJ3056293.1"/>
    <property type="molecule type" value="Genomic_DNA"/>
</dbReference>
<evidence type="ECO:0000259" key="2">
    <source>
        <dbReference type="Pfam" id="PF05282"/>
    </source>
</evidence>
<dbReference type="Gene3D" id="1.25.40.550">
    <property type="entry name" value="Aar2, C-terminal domain-like"/>
    <property type="match status" value="1"/>
</dbReference>
<dbReference type="AlphaFoldDB" id="A0AAD5SKE2"/>
<evidence type="ECO:0000256" key="1">
    <source>
        <dbReference type="ARBA" id="ARBA00006281"/>
    </source>
</evidence>
<keyword evidence="5" id="KW-1185">Reference proteome</keyword>
<dbReference type="GO" id="GO:0000244">
    <property type="term" value="P:spliceosomal tri-snRNP complex assembly"/>
    <property type="evidence" value="ECO:0007669"/>
    <property type="project" value="TreeGrafter"/>
</dbReference>
<proteinExistence type="inferred from homology"/>
<comment type="caution">
    <text evidence="4">The sequence shown here is derived from an EMBL/GenBank/DDBJ whole genome shotgun (WGS) entry which is preliminary data.</text>
</comment>
<dbReference type="InterPro" id="IPR033648">
    <property type="entry name" value="AAR2_C"/>
</dbReference>
<dbReference type="PANTHER" id="PTHR12689">
    <property type="entry name" value="A1 CISTRON SPLICING FACTOR AAR2-RELATED"/>
    <property type="match status" value="1"/>
</dbReference>
<dbReference type="InterPro" id="IPR007946">
    <property type="entry name" value="AAR2"/>
</dbReference>
<evidence type="ECO:0000313" key="5">
    <source>
        <dbReference type="Proteomes" id="UP001212841"/>
    </source>
</evidence>
<feature type="domain" description="AAR2 C-terminal" evidence="2">
    <location>
        <begin position="217"/>
        <end position="376"/>
    </location>
</feature>